<dbReference type="GO" id="GO:0016020">
    <property type="term" value="C:membrane"/>
    <property type="evidence" value="ECO:0007669"/>
    <property type="project" value="InterPro"/>
</dbReference>
<keyword evidence="3" id="KW-0812">Transmembrane</keyword>
<feature type="transmembrane region" description="Helical" evidence="3">
    <location>
        <begin position="150"/>
        <end position="171"/>
    </location>
</feature>
<dbReference type="RefSeq" id="WP_075012214.1">
    <property type="nucleotide sequence ID" value="NZ_FOWE01000002.1"/>
</dbReference>
<evidence type="ECO:0000256" key="2">
    <source>
        <dbReference type="RuleBase" id="RU003750"/>
    </source>
</evidence>
<dbReference type="GO" id="GO:0008654">
    <property type="term" value="P:phospholipid biosynthetic process"/>
    <property type="evidence" value="ECO:0007669"/>
    <property type="project" value="InterPro"/>
</dbReference>
<keyword evidence="3" id="KW-0472">Membrane</keyword>
<dbReference type="AlphaFoldDB" id="A0A1I5DH54"/>
<feature type="transmembrane region" description="Helical" evidence="3">
    <location>
        <begin position="192"/>
        <end position="212"/>
    </location>
</feature>
<reference evidence="5" key="1">
    <citation type="submission" date="2016-10" db="EMBL/GenBank/DDBJ databases">
        <authorList>
            <person name="Varghese N."/>
            <person name="Submissions S."/>
        </authorList>
    </citation>
    <scope>NUCLEOTIDE SEQUENCE [LARGE SCALE GENOMIC DNA]</scope>
    <source>
        <strain evidence="5">DSM 43161</strain>
    </source>
</reference>
<dbReference type="InterPro" id="IPR000462">
    <property type="entry name" value="CDP-OH_P_trans"/>
</dbReference>
<keyword evidence="3" id="KW-1133">Transmembrane helix</keyword>
<dbReference type="Pfam" id="PF01066">
    <property type="entry name" value="CDP-OH_P_transf"/>
    <property type="match status" value="1"/>
</dbReference>
<evidence type="ECO:0000313" key="4">
    <source>
        <dbReference type="EMBL" id="SFN98490.1"/>
    </source>
</evidence>
<proteinExistence type="inferred from homology"/>
<dbReference type="Proteomes" id="UP000183642">
    <property type="component" value="Unassembled WGS sequence"/>
</dbReference>
<evidence type="ECO:0000256" key="3">
    <source>
        <dbReference type="SAM" id="Phobius"/>
    </source>
</evidence>
<gene>
    <name evidence="4" type="ORF">SAMN05660359_00777</name>
</gene>
<evidence type="ECO:0000313" key="5">
    <source>
        <dbReference type="Proteomes" id="UP000183642"/>
    </source>
</evidence>
<comment type="similarity">
    <text evidence="2">Belongs to the CDP-alcohol phosphatidyltransferase class-I family.</text>
</comment>
<dbReference type="GO" id="GO:0016780">
    <property type="term" value="F:phosphotransferase activity, for other substituted phosphate groups"/>
    <property type="evidence" value="ECO:0007669"/>
    <property type="project" value="InterPro"/>
</dbReference>
<dbReference type="Gene3D" id="1.20.120.1760">
    <property type="match status" value="1"/>
</dbReference>
<dbReference type="OrthoDB" id="7390033at2"/>
<keyword evidence="1 2" id="KW-0808">Transferase</keyword>
<keyword evidence="5" id="KW-1185">Reference proteome</keyword>
<name>A0A1I5DH54_9ACTN</name>
<organism evidence="4 5">
    <name type="scientific">Geodermatophilus obscurus</name>
    <dbReference type="NCBI Taxonomy" id="1861"/>
    <lineage>
        <taxon>Bacteria</taxon>
        <taxon>Bacillati</taxon>
        <taxon>Actinomycetota</taxon>
        <taxon>Actinomycetes</taxon>
        <taxon>Geodermatophilales</taxon>
        <taxon>Geodermatophilaceae</taxon>
        <taxon>Geodermatophilus</taxon>
    </lineage>
</organism>
<feature type="transmembrane region" description="Helical" evidence="3">
    <location>
        <begin position="65"/>
        <end position="98"/>
    </location>
</feature>
<dbReference type="InterPro" id="IPR048254">
    <property type="entry name" value="CDP_ALCOHOL_P_TRANSF_CS"/>
</dbReference>
<dbReference type="PROSITE" id="PS00379">
    <property type="entry name" value="CDP_ALCOHOL_P_TRANSF"/>
    <property type="match status" value="1"/>
</dbReference>
<dbReference type="InterPro" id="IPR043130">
    <property type="entry name" value="CDP-OH_PTrfase_TM_dom"/>
</dbReference>
<evidence type="ECO:0000256" key="1">
    <source>
        <dbReference type="ARBA" id="ARBA00022679"/>
    </source>
</evidence>
<dbReference type="EMBL" id="FOWE01000002">
    <property type="protein sequence ID" value="SFN98490.1"/>
    <property type="molecule type" value="Genomic_DNA"/>
</dbReference>
<sequence>MSATPSATLPRRSFGAAMADLRAAGKPSHHAPLYSRLVNRPLGRVLAAVAHRLGMTPDQVTITSAVLTFTGIGLVAAVRPGVVLGLAVALLLVAGYALDSADGQLARLRGGGSLTGEWLDHMVDCAKGAALHLAVLVSLYRFAGPSQPELLLLPAAFGLVTTVMFFGTVLTDQLRRGAGAPGASGDGRRSRLRSFVTAPADYGLLCVAFVLLGWPAAFLVAYGLLFAGTAAYLAAGLVRWRRQLAALDAAR</sequence>
<accession>A0A1I5DH54</accession>
<protein>
    <submittedName>
        <fullName evidence="4">Phosphatidylglycerophosphate synthase</fullName>
    </submittedName>
</protein>
<feature type="transmembrane region" description="Helical" evidence="3">
    <location>
        <begin position="218"/>
        <end position="238"/>
    </location>
</feature>